<name>A0A1G4YTT8_9ACTN</name>
<dbReference type="PANTHER" id="PTHR30204">
    <property type="entry name" value="REDOX-CYCLING DRUG-SENSING TRANSCRIPTIONAL ACTIVATOR SOXR"/>
    <property type="match status" value="1"/>
</dbReference>
<dbReference type="EMBL" id="FMUH01000006">
    <property type="protein sequence ID" value="SCX56859.1"/>
    <property type="molecule type" value="Genomic_DNA"/>
</dbReference>
<dbReference type="STRING" id="1960309.SAMN03159343_3521"/>
<feature type="compositionally biased region" description="Basic and acidic residues" evidence="2">
    <location>
        <begin position="1"/>
        <end position="10"/>
    </location>
</feature>
<dbReference type="Pfam" id="PF13411">
    <property type="entry name" value="MerR_1"/>
    <property type="match status" value="1"/>
</dbReference>
<protein>
    <submittedName>
        <fullName evidence="4">MerR HTH family regulatory protein</fullName>
    </submittedName>
</protein>
<gene>
    <name evidence="4" type="ORF">SAMN03159343_3521</name>
</gene>
<evidence type="ECO:0000259" key="3">
    <source>
        <dbReference type="PROSITE" id="PS50937"/>
    </source>
</evidence>
<dbReference type="GO" id="GO:0003677">
    <property type="term" value="F:DNA binding"/>
    <property type="evidence" value="ECO:0007669"/>
    <property type="project" value="UniProtKB-KW"/>
</dbReference>
<reference evidence="5" key="1">
    <citation type="submission" date="2016-10" db="EMBL/GenBank/DDBJ databases">
        <authorList>
            <person name="Varghese N."/>
            <person name="Submissions S."/>
        </authorList>
    </citation>
    <scope>NUCLEOTIDE SEQUENCE [LARGE SCALE GENOMIC DNA]</scope>
    <source>
        <strain evidence="5">DSM 45722</strain>
    </source>
</reference>
<organism evidence="4 5">
    <name type="scientific">Klenkia marina</name>
    <dbReference type="NCBI Taxonomy" id="1960309"/>
    <lineage>
        <taxon>Bacteria</taxon>
        <taxon>Bacillati</taxon>
        <taxon>Actinomycetota</taxon>
        <taxon>Actinomycetes</taxon>
        <taxon>Geodermatophilales</taxon>
        <taxon>Geodermatophilaceae</taxon>
        <taxon>Klenkia</taxon>
    </lineage>
</organism>
<keyword evidence="5" id="KW-1185">Reference proteome</keyword>
<dbReference type="InterPro" id="IPR009061">
    <property type="entry name" value="DNA-bd_dom_put_sf"/>
</dbReference>
<dbReference type="InterPro" id="IPR000551">
    <property type="entry name" value="MerR-type_HTH_dom"/>
</dbReference>
<dbReference type="InterPro" id="IPR047057">
    <property type="entry name" value="MerR_fam"/>
</dbReference>
<accession>A0A1G4YTT8</accession>
<dbReference type="PANTHER" id="PTHR30204:SF93">
    <property type="entry name" value="HTH MERR-TYPE DOMAIN-CONTAINING PROTEIN"/>
    <property type="match status" value="1"/>
</dbReference>
<dbReference type="AlphaFoldDB" id="A0A1G4YTT8"/>
<dbReference type="PROSITE" id="PS50937">
    <property type="entry name" value="HTH_MERR_2"/>
    <property type="match status" value="1"/>
</dbReference>
<evidence type="ECO:0000256" key="1">
    <source>
        <dbReference type="ARBA" id="ARBA00023125"/>
    </source>
</evidence>
<keyword evidence="1" id="KW-0238">DNA-binding</keyword>
<proteinExistence type="predicted"/>
<evidence type="ECO:0000256" key="2">
    <source>
        <dbReference type="SAM" id="MobiDB-lite"/>
    </source>
</evidence>
<feature type="domain" description="HTH merR-type" evidence="3">
    <location>
        <begin position="30"/>
        <end position="98"/>
    </location>
</feature>
<dbReference type="Proteomes" id="UP000198981">
    <property type="component" value="Unassembled WGS sequence"/>
</dbReference>
<dbReference type="GO" id="GO:0003700">
    <property type="term" value="F:DNA-binding transcription factor activity"/>
    <property type="evidence" value="ECO:0007669"/>
    <property type="project" value="InterPro"/>
</dbReference>
<dbReference type="SUPFAM" id="SSF46955">
    <property type="entry name" value="Putative DNA-binding domain"/>
    <property type="match status" value="1"/>
</dbReference>
<dbReference type="Gene3D" id="1.10.1660.10">
    <property type="match status" value="1"/>
</dbReference>
<evidence type="ECO:0000313" key="4">
    <source>
        <dbReference type="EMBL" id="SCX56859.1"/>
    </source>
</evidence>
<evidence type="ECO:0000313" key="5">
    <source>
        <dbReference type="Proteomes" id="UP000198981"/>
    </source>
</evidence>
<dbReference type="SMART" id="SM00422">
    <property type="entry name" value="HTH_MERR"/>
    <property type="match status" value="1"/>
</dbReference>
<feature type="region of interest" description="Disordered" evidence="2">
    <location>
        <begin position="1"/>
        <end position="26"/>
    </location>
</feature>
<sequence>MTADSSEGRAHPAPPAPDPLARLDDPDRATFTIGQAAELLGVQVAFLRSLDTAGVVEPARSAGGHRRWSRAQLVTASRIRLLLDDGHSLVSAEVIVALQDDVATLQARLDTQT</sequence>